<comment type="caution">
    <text evidence="4">The sequence shown here is derived from an EMBL/GenBank/DDBJ whole genome shotgun (WGS) entry which is preliminary data.</text>
</comment>
<dbReference type="InterPro" id="IPR001623">
    <property type="entry name" value="DnaJ_domain"/>
</dbReference>
<dbReference type="SUPFAM" id="SSF46565">
    <property type="entry name" value="Chaperone J-domain"/>
    <property type="match status" value="1"/>
</dbReference>
<feature type="compositionally biased region" description="Polar residues" evidence="2">
    <location>
        <begin position="601"/>
        <end position="611"/>
    </location>
</feature>
<gene>
    <name evidence="4" type="ORF">M6B38_368665</name>
</gene>
<feature type="compositionally biased region" description="Basic and acidic residues" evidence="2">
    <location>
        <begin position="228"/>
        <end position="247"/>
    </location>
</feature>
<dbReference type="PANTHER" id="PTHR36335">
    <property type="entry name" value="CHAPERONE DNAJ-DOMAIN SUPERFAMILY PROTEIN"/>
    <property type="match status" value="1"/>
</dbReference>
<dbReference type="AlphaFoldDB" id="A0AAX6GFB0"/>
<proteinExistence type="predicted"/>
<feature type="compositionally biased region" description="Polar residues" evidence="2">
    <location>
        <begin position="216"/>
        <end position="227"/>
    </location>
</feature>
<feature type="compositionally biased region" description="Basic and acidic residues" evidence="2">
    <location>
        <begin position="176"/>
        <end position="197"/>
    </location>
</feature>
<feature type="region of interest" description="Disordered" evidence="2">
    <location>
        <begin position="131"/>
        <end position="300"/>
    </location>
</feature>
<sequence length="843" mass="93569">MSRGHSQPRHQFGRRVMERCKTKDNIEVIDVDKGEIDVVIIDEPETSHQGSKGKASGNNCYSGGVISIDDEEGGSDDAPKNLHDYAKNKVLHPGSSDFSTSEESQSDDCPISVTKCSIPFKMRMHYTGCSSRNRFGLGSDSGTNTSESESSECESWQSSESDASDCEIMEDSSGNIREEWERAALRKKMPERGHFGSDDQASPSASSGDPGLSSEEGPQNKINVENCSTKDPDESSSIKRSNKKESSSDMPVAPEFSDSHLKTKAHASIAEPSPPTDSHDEEAGSQKNEHNSERSTSKYQFTDGTFVHDKLAGEHLEKLLHHPLCPPDVRLKFTFRDDGVYFLDKDMQVPVRVSLGSKGLNLEFYINNDFGEYGGRISSSIKDFTCATAKLIDLFSKIEANSSTDADPTTDIGHERVHMGKVTVEAYRDKARSLDEAFLDSKTAGIHSVPLEGNCNMNAKYAEACTSVDSHLKSRANTCVAEDSLTDISHVEPGFQKKDHISEACGYSARSTNESFQHDKRADSKVECNMDINDRVSFLDKDMRVPTGTSLGTDGLHGGSGFQEEVAPCCGKTFSCSRQPWEGKEAPDNVGLQEQKKQNIGEPSSISQSHCSPVVSPQIASSQNQEKPVLGGTSFCNNQSSEKSVLSVDAEVAHGGSSCNSHAGRMLAEQSDIPPMHGDLISERERHKESDEYRQADEKEWAARQQQLRIQAEEVQRLKRKRKAESLRLLDMERRQKERLEEIRESEKKGKETESLKERFRAEVTKELVMMEHKYKDMASLLRGLGIPVAGGPYPMTHEVNVAYKRALLKFHPDRATKTNIRQQVEAEEKFKLISRLKEKLQF</sequence>
<dbReference type="PANTHER" id="PTHR36335:SF1">
    <property type="entry name" value="CHAPERONE DNAJ-DOMAIN SUPERFAMILY PROTEIN"/>
    <property type="match status" value="1"/>
</dbReference>
<reference evidence="4" key="1">
    <citation type="journal article" date="2023" name="GigaByte">
        <title>Genome assembly of the bearded iris, Iris pallida Lam.</title>
        <authorList>
            <person name="Bruccoleri R.E."/>
            <person name="Oakeley E.J."/>
            <person name="Faust A.M.E."/>
            <person name="Altorfer M."/>
            <person name="Dessus-Babus S."/>
            <person name="Burckhardt D."/>
            <person name="Oertli M."/>
            <person name="Naumann U."/>
            <person name="Petersen F."/>
            <person name="Wong J."/>
        </authorList>
    </citation>
    <scope>NUCLEOTIDE SEQUENCE</scope>
    <source>
        <strain evidence="4">GSM-AAB239-AS_SAM_17_03QT</strain>
    </source>
</reference>
<name>A0AAX6GFB0_IRIPA</name>
<dbReference type="CDD" id="cd06257">
    <property type="entry name" value="DnaJ"/>
    <property type="match status" value="1"/>
</dbReference>
<accession>A0AAX6GFB0</accession>
<evidence type="ECO:0000256" key="2">
    <source>
        <dbReference type="SAM" id="MobiDB-lite"/>
    </source>
</evidence>
<reference evidence="4" key="2">
    <citation type="submission" date="2023-04" db="EMBL/GenBank/DDBJ databases">
        <authorList>
            <person name="Bruccoleri R.E."/>
            <person name="Oakeley E.J."/>
            <person name="Faust A.-M."/>
            <person name="Dessus-Babus S."/>
            <person name="Altorfer M."/>
            <person name="Burckhardt D."/>
            <person name="Oertli M."/>
            <person name="Naumann U."/>
            <person name="Petersen F."/>
            <person name="Wong J."/>
        </authorList>
    </citation>
    <scope>NUCLEOTIDE SEQUENCE</scope>
    <source>
        <strain evidence="4">GSM-AAB239-AS_SAM_17_03QT</strain>
        <tissue evidence="4">Leaf</tissue>
    </source>
</reference>
<keyword evidence="5" id="KW-1185">Reference proteome</keyword>
<dbReference type="PROSITE" id="PS50076">
    <property type="entry name" value="DNAJ_2"/>
    <property type="match status" value="1"/>
</dbReference>
<evidence type="ECO:0000313" key="5">
    <source>
        <dbReference type="Proteomes" id="UP001140949"/>
    </source>
</evidence>
<evidence type="ECO:0000259" key="3">
    <source>
        <dbReference type="PROSITE" id="PS50076"/>
    </source>
</evidence>
<feature type="region of interest" description="Disordered" evidence="2">
    <location>
        <begin position="581"/>
        <end position="635"/>
    </location>
</feature>
<feature type="domain" description="J" evidence="3">
    <location>
        <begin position="780"/>
        <end position="843"/>
    </location>
</feature>
<keyword evidence="1" id="KW-0175">Coiled coil</keyword>
<evidence type="ECO:0000313" key="4">
    <source>
        <dbReference type="EMBL" id="KAJ6827446.1"/>
    </source>
</evidence>
<evidence type="ECO:0000256" key="1">
    <source>
        <dbReference type="SAM" id="Coils"/>
    </source>
</evidence>
<dbReference type="EMBL" id="JANAVB010020248">
    <property type="protein sequence ID" value="KAJ6827446.1"/>
    <property type="molecule type" value="Genomic_DNA"/>
</dbReference>
<protein>
    <recommendedName>
        <fullName evidence="3">J domain-containing protein</fullName>
    </recommendedName>
</protein>
<dbReference type="GO" id="GO:0005783">
    <property type="term" value="C:endoplasmic reticulum"/>
    <property type="evidence" value="ECO:0007669"/>
    <property type="project" value="UniProtKB-ARBA"/>
</dbReference>
<organism evidence="4 5">
    <name type="scientific">Iris pallida</name>
    <name type="common">Sweet iris</name>
    <dbReference type="NCBI Taxonomy" id="29817"/>
    <lineage>
        <taxon>Eukaryota</taxon>
        <taxon>Viridiplantae</taxon>
        <taxon>Streptophyta</taxon>
        <taxon>Embryophyta</taxon>
        <taxon>Tracheophyta</taxon>
        <taxon>Spermatophyta</taxon>
        <taxon>Magnoliopsida</taxon>
        <taxon>Liliopsida</taxon>
        <taxon>Asparagales</taxon>
        <taxon>Iridaceae</taxon>
        <taxon>Iridoideae</taxon>
        <taxon>Irideae</taxon>
        <taxon>Iris</taxon>
    </lineage>
</organism>
<dbReference type="InterPro" id="IPR036869">
    <property type="entry name" value="J_dom_sf"/>
</dbReference>
<dbReference type="Proteomes" id="UP001140949">
    <property type="component" value="Unassembled WGS sequence"/>
</dbReference>
<feature type="coiled-coil region" evidence="1">
    <location>
        <begin position="715"/>
        <end position="749"/>
    </location>
</feature>
<dbReference type="Gene3D" id="1.10.287.110">
    <property type="entry name" value="DnaJ domain"/>
    <property type="match status" value="1"/>
</dbReference>
<feature type="compositionally biased region" description="Basic and acidic residues" evidence="2">
    <location>
        <begin position="277"/>
        <end position="296"/>
    </location>
</feature>